<evidence type="ECO:0000313" key="2">
    <source>
        <dbReference type="EMBL" id="PNG06408.1"/>
    </source>
</evidence>
<organism evidence="2 3">
    <name type="scientific">Stutzerimonas stutzeri</name>
    <name type="common">Pseudomonas stutzeri</name>
    <dbReference type="NCBI Taxonomy" id="316"/>
    <lineage>
        <taxon>Bacteria</taxon>
        <taxon>Pseudomonadati</taxon>
        <taxon>Pseudomonadota</taxon>
        <taxon>Gammaproteobacteria</taxon>
        <taxon>Pseudomonadales</taxon>
        <taxon>Pseudomonadaceae</taxon>
        <taxon>Stutzerimonas</taxon>
    </lineage>
</organism>
<proteinExistence type="predicted"/>
<evidence type="ECO:0000313" key="3">
    <source>
        <dbReference type="Proteomes" id="UP000236023"/>
    </source>
</evidence>
<dbReference type="Pfam" id="PF25559">
    <property type="entry name" value="DUF7931"/>
    <property type="match status" value="1"/>
</dbReference>
<dbReference type="Proteomes" id="UP000236023">
    <property type="component" value="Unassembled WGS sequence"/>
</dbReference>
<protein>
    <submittedName>
        <fullName evidence="2">Histone acetyltransferase HPA2</fullName>
    </submittedName>
</protein>
<sequence>MRDDAPDERSQCAELPAIDFHSPGRFAVHNPQAELAEPLPWEPAPFLLGESAELQRFSTPLEIRQHALALLQQATRTVCIYSPDLEPWLYHHGSIQQACARLLLAHPRNQLRILVGDPARAVKEGHRLLHLARRLTSNLHIRRLNPEYPDDSGAYAIVDGCGLLSRPKPDQYTGYALYRDPARVRLRQAQFDKAWDHGLSDANLRSFLL</sequence>
<gene>
    <name evidence="2" type="ORF">CXK94_19045</name>
</gene>
<dbReference type="RefSeq" id="WP_037039503.1">
    <property type="nucleotide sequence ID" value="NZ_JAMOHU010000011.1"/>
</dbReference>
<reference evidence="2 3" key="1">
    <citation type="submission" date="2018-01" db="EMBL/GenBank/DDBJ databases">
        <title>Denitrification phenotypes of diverse strains of Pseudomonas stutzeri.</title>
        <authorList>
            <person name="Milligan D.A."/>
            <person name="Bergaust L."/>
            <person name="Bakken L.R."/>
            <person name="Frostegard A."/>
        </authorList>
    </citation>
    <scope>NUCLEOTIDE SEQUENCE [LARGE SCALE GENOMIC DNA]</scope>
    <source>
        <strain evidence="2 3">24a75</strain>
    </source>
</reference>
<dbReference type="GO" id="GO:0016740">
    <property type="term" value="F:transferase activity"/>
    <property type="evidence" value="ECO:0007669"/>
    <property type="project" value="UniProtKB-KW"/>
</dbReference>
<dbReference type="InterPro" id="IPR057691">
    <property type="entry name" value="DUF7931"/>
</dbReference>
<dbReference type="EMBL" id="POUT01000013">
    <property type="protein sequence ID" value="PNG06408.1"/>
    <property type="molecule type" value="Genomic_DNA"/>
</dbReference>
<feature type="domain" description="DUF7931" evidence="1">
    <location>
        <begin position="62"/>
        <end position="207"/>
    </location>
</feature>
<comment type="caution">
    <text evidence="2">The sequence shown here is derived from an EMBL/GenBank/DDBJ whole genome shotgun (WGS) entry which is preliminary data.</text>
</comment>
<keyword evidence="2" id="KW-0808">Transferase</keyword>
<name>A0A2N8SV75_STUST</name>
<dbReference type="AlphaFoldDB" id="A0A2N8SV75"/>
<accession>A0A2N8SV75</accession>
<evidence type="ECO:0000259" key="1">
    <source>
        <dbReference type="Pfam" id="PF25559"/>
    </source>
</evidence>